<evidence type="ECO:0008006" key="4">
    <source>
        <dbReference type="Google" id="ProtNLM"/>
    </source>
</evidence>
<feature type="signal peptide" evidence="1">
    <location>
        <begin position="1"/>
        <end position="18"/>
    </location>
</feature>
<reference evidence="2 3" key="1">
    <citation type="submission" date="2019-12" db="EMBL/GenBank/DDBJ databases">
        <title>Litoreibacter badius sp. nov., a novel bacteriochlorophyll a-containing bacterium in the genus Litoreibacter.</title>
        <authorList>
            <person name="Kanamuro M."/>
            <person name="Takabe Y."/>
            <person name="Mori K."/>
            <person name="Takaichi S."/>
            <person name="Hanada S."/>
        </authorList>
    </citation>
    <scope>NUCLEOTIDE SEQUENCE [LARGE SCALE GENOMIC DNA]</scope>
    <source>
        <strain evidence="2 3">K6</strain>
    </source>
</reference>
<dbReference type="AlphaFoldDB" id="A0A6N6JE87"/>
<dbReference type="RefSeq" id="WP_159804522.1">
    <property type="nucleotide sequence ID" value="NZ_BLJE01000001.1"/>
</dbReference>
<dbReference type="Proteomes" id="UP000436822">
    <property type="component" value="Unassembled WGS sequence"/>
</dbReference>
<evidence type="ECO:0000313" key="2">
    <source>
        <dbReference type="EMBL" id="GFE63598.1"/>
    </source>
</evidence>
<organism evidence="2 3">
    <name type="scientific">Litoreibacter roseus</name>
    <dbReference type="NCBI Taxonomy" id="2601869"/>
    <lineage>
        <taxon>Bacteria</taxon>
        <taxon>Pseudomonadati</taxon>
        <taxon>Pseudomonadota</taxon>
        <taxon>Alphaproteobacteria</taxon>
        <taxon>Rhodobacterales</taxon>
        <taxon>Roseobacteraceae</taxon>
        <taxon>Litoreibacter</taxon>
    </lineage>
</organism>
<feature type="chain" id="PRO_5026780074" description="DUF2927 domain-containing protein" evidence="1">
    <location>
        <begin position="19"/>
        <end position="454"/>
    </location>
</feature>
<evidence type="ECO:0000256" key="1">
    <source>
        <dbReference type="SAM" id="SignalP"/>
    </source>
</evidence>
<evidence type="ECO:0000313" key="3">
    <source>
        <dbReference type="Proteomes" id="UP000436822"/>
    </source>
</evidence>
<sequence>MFFRLVLILAALCITACAQTKSSEPAQRRAVFDELPPAKTFSARRGAPSSRSNAALAQDFLELSFQLERGQRLPVFTRFEGPIKVAVASPAPSTLDRDLKDLLARLRKEARVPITIAKRGERAQIVIQAIPDAALKRAVPQAACFVAPNVSGWKDYKRTRNRARSKVDWAKLTTRDRVTVILPADISPQEIRSCLHEEIAQALGPLNDLYRLPDSVFNDDDFHIVLTGFDMLMLRATYDKSLKSGMSRDQVAKRLPGIFNRINPRGRRGNAEIATNTPKQWLTAINGAQSMRTSLSRRAALAAQAVKIAKRQGWQDNRLAFSLYVEGKILARTNAAAATRRFTEADELYTAFYGKSVHLAQTATQLSALALSAGQPVRALSHVDAGLAAAKKAQNAAAYSTLLMIKAEALDMLGRKSNAGAARLDSLAWGRYGFGSPENINKRLSKIRSLAPKA</sequence>
<keyword evidence="3" id="KW-1185">Reference proteome</keyword>
<accession>A0A6N6JE87</accession>
<dbReference type="OrthoDB" id="7823193at2"/>
<dbReference type="Pfam" id="PF11150">
    <property type="entry name" value="DUF2927"/>
    <property type="match status" value="1"/>
</dbReference>
<gene>
    <name evidence="2" type="ORF">KIN_06720</name>
</gene>
<keyword evidence="1" id="KW-0732">Signal</keyword>
<proteinExistence type="predicted"/>
<comment type="caution">
    <text evidence="2">The sequence shown here is derived from an EMBL/GenBank/DDBJ whole genome shotgun (WGS) entry which is preliminary data.</text>
</comment>
<name>A0A6N6JE87_9RHOB</name>
<dbReference type="InterPro" id="IPR021323">
    <property type="entry name" value="DUF2927"/>
</dbReference>
<dbReference type="EMBL" id="BLJE01000001">
    <property type="protein sequence ID" value="GFE63598.1"/>
    <property type="molecule type" value="Genomic_DNA"/>
</dbReference>
<protein>
    <recommendedName>
        <fullName evidence="4">DUF2927 domain-containing protein</fullName>
    </recommendedName>
</protein>